<evidence type="ECO:0000313" key="2">
    <source>
        <dbReference type="EMBL" id="SER21889.1"/>
    </source>
</evidence>
<dbReference type="EMBL" id="FOES01000061">
    <property type="protein sequence ID" value="SER21889.1"/>
    <property type="molecule type" value="Genomic_DNA"/>
</dbReference>
<organism evidence="2 3">
    <name type="scientific">Piscibacillus halophilus</name>
    <dbReference type="NCBI Taxonomy" id="571933"/>
    <lineage>
        <taxon>Bacteria</taxon>
        <taxon>Bacillati</taxon>
        <taxon>Bacillota</taxon>
        <taxon>Bacilli</taxon>
        <taxon>Bacillales</taxon>
        <taxon>Bacillaceae</taxon>
        <taxon>Piscibacillus</taxon>
    </lineage>
</organism>
<keyword evidence="1" id="KW-1133">Transmembrane helix</keyword>
<keyword evidence="1" id="KW-0812">Transmembrane</keyword>
<evidence type="ECO:0000313" key="3">
    <source>
        <dbReference type="Proteomes" id="UP000199427"/>
    </source>
</evidence>
<keyword evidence="1" id="KW-0472">Membrane</keyword>
<dbReference type="AlphaFoldDB" id="A0A1H9MEI6"/>
<accession>A0A1H9MEI6</accession>
<keyword evidence="3" id="KW-1185">Reference proteome</keyword>
<gene>
    <name evidence="2" type="ORF">SAMN05216362_1618</name>
</gene>
<dbReference type="Proteomes" id="UP000199427">
    <property type="component" value="Unassembled WGS sequence"/>
</dbReference>
<sequence length="76" mass="8196">MSLDLLWKAVLIVLVGTMLLRIAGRKTISQMTLAETVIMIAIGSLLIQPVSGNNLGVTFIIGDSSRDSNSYRVCTD</sequence>
<proteinExistence type="predicted"/>
<evidence type="ECO:0000256" key="1">
    <source>
        <dbReference type="SAM" id="Phobius"/>
    </source>
</evidence>
<feature type="transmembrane region" description="Helical" evidence="1">
    <location>
        <begin position="6"/>
        <end position="24"/>
    </location>
</feature>
<dbReference type="RefSeq" id="WP_369678869.1">
    <property type="nucleotide sequence ID" value="NZ_FOES01000061.1"/>
</dbReference>
<name>A0A1H9MEI6_9BACI</name>
<protein>
    <submittedName>
        <fullName evidence="2">Uncharacterized protein</fullName>
    </submittedName>
</protein>
<feature type="transmembrane region" description="Helical" evidence="1">
    <location>
        <begin position="36"/>
        <end position="61"/>
    </location>
</feature>
<reference evidence="2 3" key="1">
    <citation type="submission" date="2016-10" db="EMBL/GenBank/DDBJ databases">
        <authorList>
            <person name="de Groot N.N."/>
        </authorList>
    </citation>
    <scope>NUCLEOTIDE SEQUENCE [LARGE SCALE GENOMIC DNA]</scope>
    <source>
        <strain evidence="2 3">DSM 21633</strain>
    </source>
</reference>
<dbReference type="STRING" id="571933.SAMN05216362_1618"/>